<proteinExistence type="inferred from homology"/>
<dbReference type="RefSeq" id="WP_316016606.1">
    <property type="nucleotide sequence ID" value="NZ_JAWDID010000002.1"/>
</dbReference>
<evidence type="ECO:0000256" key="1">
    <source>
        <dbReference type="ARBA" id="ARBA00009437"/>
    </source>
</evidence>
<dbReference type="InterPro" id="IPR036388">
    <property type="entry name" value="WH-like_DNA-bd_sf"/>
</dbReference>
<feature type="domain" description="HTH lysR-type" evidence="5">
    <location>
        <begin position="6"/>
        <end position="63"/>
    </location>
</feature>
<dbReference type="PROSITE" id="PS50931">
    <property type="entry name" value="HTH_LYSR"/>
    <property type="match status" value="1"/>
</dbReference>
<dbReference type="PANTHER" id="PTHR30537:SF74">
    <property type="entry name" value="HTH-TYPE TRANSCRIPTIONAL REGULATOR TRPI"/>
    <property type="match status" value="1"/>
</dbReference>
<keyword evidence="7" id="KW-1185">Reference proteome</keyword>
<dbReference type="PRINTS" id="PR00039">
    <property type="entry name" value="HTHLYSR"/>
</dbReference>
<dbReference type="Proteomes" id="UP001254257">
    <property type="component" value="Unassembled WGS sequence"/>
</dbReference>
<dbReference type="Pfam" id="PF00126">
    <property type="entry name" value="HTH_1"/>
    <property type="match status" value="1"/>
</dbReference>
<sequence length="298" mass="33243">MKPRELPLSALRAFAAAAQWTSLGRAADELGVTHGAISRQIGKLEQWLGQDLFSRQGRQLVLTPTGELLASRIGHSLTEMMSACSDIAGTGKRHVVTIEAPTTFAMYWLLPRLKEFEARAPDTEISLATRMTNQSYDGPLGDIVITRDRGLDRRLQSFEKFVLMNEDMRLLATPSFRETADVRSARDVLRHQMIGTVTRPTDWPNWLNSAGLRGEHVRFRHLFDHLFIALHCARDGIGTIVAPYNLFQNDVGKPIFCPVLPEIGFPGQSYFVHYRSTSRAGSIAKVVELLLGCRSGVL</sequence>
<dbReference type="Pfam" id="PF03466">
    <property type="entry name" value="LysR_substrate"/>
    <property type="match status" value="1"/>
</dbReference>
<dbReference type="InterPro" id="IPR000847">
    <property type="entry name" value="LysR_HTH_N"/>
</dbReference>
<dbReference type="SUPFAM" id="SSF53850">
    <property type="entry name" value="Periplasmic binding protein-like II"/>
    <property type="match status" value="1"/>
</dbReference>
<name>A0ABU3S2M5_9HYPH</name>
<evidence type="ECO:0000256" key="3">
    <source>
        <dbReference type="ARBA" id="ARBA00023125"/>
    </source>
</evidence>
<reference evidence="6 7" key="1">
    <citation type="submission" date="2023-09" db="EMBL/GenBank/DDBJ databases">
        <title>Whole genome shotgun sequencing (WGS) of Bosea sp. ZW T0_25, isolated from stored onions (Allium cepa).</title>
        <authorList>
            <person name="Stoll D.A."/>
            <person name="Huch M."/>
        </authorList>
    </citation>
    <scope>NUCLEOTIDE SEQUENCE [LARGE SCALE GENOMIC DNA]</scope>
    <source>
        <strain evidence="6 7">ZW T0_25</strain>
    </source>
</reference>
<keyword evidence="3" id="KW-0238">DNA-binding</keyword>
<keyword evidence="4" id="KW-0804">Transcription</keyword>
<dbReference type="PANTHER" id="PTHR30537">
    <property type="entry name" value="HTH-TYPE TRANSCRIPTIONAL REGULATOR"/>
    <property type="match status" value="1"/>
</dbReference>
<evidence type="ECO:0000256" key="2">
    <source>
        <dbReference type="ARBA" id="ARBA00023015"/>
    </source>
</evidence>
<dbReference type="Gene3D" id="1.10.10.10">
    <property type="entry name" value="Winged helix-like DNA-binding domain superfamily/Winged helix DNA-binding domain"/>
    <property type="match status" value="1"/>
</dbReference>
<evidence type="ECO:0000313" key="6">
    <source>
        <dbReference type="EMBL" id="MDU0338667.1"/>
    </source>
</evidence>
<evidence type="ECO:0000313" key="7">
    <source>
        <dbReference type="Proteomes" id="UP001254257"/>
    </source>
</evidence>
<accession>A0ABU3S2M5</accession>
<evidence type="ECO:0000256" key="4">
    <source>
        <dbReference type="ARBA" id="ARBA00023163"/>
    </source>
</evidence>
<dbReference type="EMBL" id="JAWDID010000002">
    <property type="protein sequence ID" value="MDU0338667.1"/>
    <property type="molecule type" value="Genomic_DNA"/>
</dbReference>
<dbReference type="Gene3D" id="3.40.190.10">
    <property type="entry name" value="Periplasmic binding protein-like II"/>
    <property type="match status" value="2"/>
</dbReference>
<evidence type="ECO:0000259" key="5">
    <source>
        <dbReference type="PROSITE" id="PS50931"/>
    </source>
</evidence>
<dbReference type="InterPro" id="IPR058163">
    <property type="entry name" value="LysR-type_TF_proteobact-type"/>
</dbReference>
<dbReference type="SUPFAM" id="SSF46785">
    <property type="entry name" value="Winged helix' DNA-binding domain"/>
    <property type="match status" value="1"/>
</dbReference>
<organism evidence="6 7">
    <name type="scientific">Bosea rubneri</name>
    <dbReference type="NCBI Taxonomy" id="3075434"/>
    <lineage>
        <taxon>Bacteria</taxon>
        <taxon>Pseudomonadati</taxon>
        <taxon>Pseudomonadota</taxon>
        <taxon>Alphaproteobacteria</taxon>
        <taxon>Hyphomicrobiales</taxon>
        <taxon>Boseaceae</taxon>
        <taxon>Bosea</taxon>
    </lineage>
</organism>
<protein>
    <submittedName>
        <fullName evidence="6">LysR family transcriptional regulator</fullName>
    </submittedName>
</protein>
<dbReference type="InterPro" id="IPR036390">
    <property type="entry name" value="WH_DNA-bd_sf"/>
</dbReference>
<dbReference type="InterPro" id="IPR005119">
    <property type="entry name" value="LysR_subst-bd"/>
</dbReference>
<comment type="similarity">
    <text evidence="1">Belongs to the LysR transcriptional regulatory family.</text>
</comment>
<keyword evidence="2" id="KW-0805">Transcription regulation</keyword>
<comment type="caution">
    <text evidence="6">The sequence shown here is derived from an EMBL/GenBank/DDBJ whole genome shotgun (WGS) entry which is preliminary data.</text>
</comment>
<gene>
    <name evidence="6" type="ORF">RKE40_02180</name>
</gene>